<feature type="region of interest" description="Disordered" evidence="1">
    <location>
        <begin position="334"/>
        <end position="376"/>
    </location>
</feature>
<feature type="compositionally biased region" description="Low complexity" evidence="1">
    <location>
        <begin position="172"/>
        <end position="181"/>
    </location>
</feature>
<evidence type="ECO:0000313" key="3">
    <source>
        <dbReference type="Proteomes" id="UP000234275"/>
    </source>
</evidence>
<name>A0A2I2GIP6_9EURO</name>
<keyword evidence="3" id="KW-1185">Reference proteome</keyword>
<evidence type="ECO:0000313" key="2">
    <source>
        <dbReference type="EMBL" id="PLB52754.1"/>
    </source>
</evidence>
<dbReference type="InterPro" id="IPR037647">
    <property type="entry name" value="HIRIP3"/>
</dbReference>
<gene>
    <name evidence="2" type="ORF">P170DRAFT_434474</name>
</gene>
<accession>A0A2I2GIP6</accession>
<dbReference type="GeneID" id="36556423"/>
<dbReference type="OrthoDB" id="552755at2759"/>
<feature type="compositionally biased region" description="Acidic residues" evidence="1">
    <location>
        <begin position="134"/>
        <end position="151"/>
    </location>
</feature>
<reference evidence="2 3" key="1">
    <citation type="submission" date="2016-12" db="EMBL/GenBank/DDBJ databases">
        <title>The genomes of Aspergillus section Nigri reveals drivers in fungal speciation.</title>
        <authorList>
            <consortium name="DOE Joint Genome Institute"/>
            <person name="Vesth T.C."/>
            <person name="Nybo J."/>
            <person name="Theobald S."/>
            <person name="Brandl J."/>
            <person name="Frisvad J.C."/>
            <person name="Nielsen K.F."/>
            <person name="Lyhne E.K."/>
            <person name="Kogle M.E."/>
            <person name="Kuo A."/>
            <person name="Riley R."/>
            <person name="Clum A."/>
            <person name="Nolan M."/>
            <person name="Lipzen A."/>
            <person name="Salamov A."/>
            <person name="Henrissat B."/>
            <person name="Wiebenga A."/>
            <person name="De Vries R.P."/>
            <person name="Grigoriev I.V."/>
            <person name="Mortensen U.H."/>
            <person name="Andersen M.R."/>
            <person name="Baker S.E."/>
        </authorList>
    </citation>
    <scope>NUCLEOTIDE SEQUENCE [LARGE SCALE GENOMIC DNA]</scope>
    <source>
        <strain evidence="2 3">IBT 23096</strain>
    </source>
</reference>
<evidence type="ECO:0000256" key="1">
    <source>
        <dbReference type="SAM" id="MobiDB-lite"/>
    </source>
</evidence>
<protein>
    <recommendedName>
        <fullName evidence="4">Transcriptional regulator</fullName>
    </recommendedName>
</protein>
<dbReference type="PANTHER" id="PTHR15410:SF2">
    <property type="entry name" value="HIRA-INTERACTING PROTEIN 3"/>
    <property type="match status" value="1"/>
</dbReference>
<feature type="region of interest" description="Disordered" evidence="1">
    <location>
        <begin position="78"/>
        <end position="262"/>
    </location>
</feature>
<dbReference type="STRING" id="1392250.A0A2I2GIP6"/>
<dbReference type="EMBL" id="MSFO01000002">
    <property type="protein sequence ID" value="PLB52754.1"/>
    <property type="molecule type" value="Genomic_DNA"/>
</dbReference>
<feature type="compositionally biased region" description="Acidic residues" evidence="1">
    <location>
        <begin position="217"/>
        <end position="229"/>
    </location>
</feature>
<feature type="compositionally biased region" description="Basic and acidic residues" evidence="1">
    <location>
        <begin position="253"/>
        <end position="262"/>
    </location>
</feature>
<proteinExistence type="predicted"/>
<dbReference type="VEuPathDB" id="FungiDB:P170DRAFT_434474"/>
<feature type="region of interest" description="Disordered" evidence="1">
    <location>
        <begin position="1"/>
        <end position="26"/>
    </location>
</feature>
<organism evidence="2 3">
    <name type="scientific">Aspergillus steynii IBT 23096</name>
    <dbReference type="NCBI Taxonomy" id="1392250"/>
    <lineage>
        <taxon>Eukaryota</taxon>
        <taxon>Fungi</taxon>
        <taxon>Dikarya</taxon>
        <taxon>Ascomycota</taxon>
        <taxon>Pezizomycotina</taxon>
        <taxon>Eurotiomycetes</taxon>
        <taxon>Eurotiomycetidae</taxon>
        <taxon>Eurotiales</taxon>
        <taxon>Aspergillaceae</taxon>
        <taxon>Aspergillus</taxon>
        <taxon>Aspergillus subgen. Circumdati</taxon>
    </lineage>
</organism>
<sequence>MAPRYALSDSEAESELDQPTAPSDDALEKALRDTVAEIYRTGNMEELTVKRVRLAAEKSLQLEPGFFKTDNAWKTKSEQIIREAVESQDAAGQSNDEEEEEKAPSPPPSKSNPAKRTKADASAPRKRRKASTPDPEDDKEEENEDGNEEQGSDAASDEGKEKAKKPTKGSKAKQGQKLQPKPKGKTAEVSDDAKEHDAKEQDTKPSEEPKVDQKDDSESEMSVVLDEEPEPTRKRQKSSEAAAPKGKKKAAAKPKDADVDPNEAEIKRLQGWLVKCGIRKMWWRELAPYDSPKAKIKHLKEMLKDAGMGGRYSVEKANRIREERELRADLELVQEGAKRWGTGSGDEGSDSAQPRRRLNRGRKTLAFLDSDGEGTD</sequence>
<evidence type="ECO:0008006" key="4">
    <source>
        <dbReference type="Google" id="ProtNLM"/>
    </source>
</evidence>
<feature type="compositionally biased region" description="Basic residues" evidence="1">
    <location>
        <begin position="354"/>
        <end position="363"/>
    </location>
</feature>
<dbReference type="Proteomes" id="UP000234275">
    <property type="component" value="Unassembled WGS sequence"/>
</dbReference>
<comment type="caution">
    <text evidence="2">The sequence shown here is derived from an EMBL/GenBank/DDBJ whole genome shotgun (WGS) entry which is preliminary data.</text>
</comment>
<feature type="compositionally biased region" description="Basic and acidic residues" evidence="1">
    <location>
        <begin position="185"/>
        <end position="216"/>
    </location>
</feature>
<dbReference type="PANTHER" id="PTHR15410">
    <property type="entry name" value="HIRA-INTERACTING PROTEIN 3"/>
    <property type="match status" value="1"/>
</dbReference>
<feature type="compositionally biased region" description="Basic residues" evidence="1">
    <location>
        <begin position="162"/>
        <end position="171"/>
    </location>
</feature>
<dbReference type="GO" id="GO:0005634">
    <property type="term" value="C:nucleus"/>
    <property type="evidence" value="ECO:0007669"/>
    <property type="project" value="TreeGrafter"/>
</dbReference>
<dbReference type="AlphaFoldDB" id="A0A2I2GIP6"/>
<dbReference type="RefSeq" id="XP_024708056.1">
    <property type="nucleotide sequence ID" value="XM_024848724.1"/>
</dbReference>